<protein>
    <submittedName>
        <fullName evidence="2">Alpha/beta hydrolase ucsC</fullName>
    </submittedName>
</protein>
<comment type="caution">
    <text evidence="2">The sequence shown here is derived from an EMBL/GenBank/DDBJ whole genome shotgun (WGS) entry which is preliminary data.</text>
</comment>
<evidence type="ECO:0000313" key="3">
    <source>
        <dbReference type="Proteomes" id="UP001219518"/>
    </source>
</evidence>
<dbReference type="PANTHER" id="PTHR31025">
    <property type="entry name" value="SI:CH211-196P9.1-RELATED"/>
    <property type="match status" value="1"/>
</dbReference>
<evidence type="ECO:0000256" key="1">
    <source>
        <dbReference type="SAM" id="MobiDB-lite"/>
    </source>
</evidence>
<feature type="compositionally biased region" description="Polar residues" evidence="1">
    <location>
        <begin position="58"/>
        <end position="67"/>
    </location>
</feature>
<evidence type="ECO:0000313" key="2">
    <source>
        <dbReference type="EMBL" id="KAK3917169.1"/>
    </source>
</evidence>
<dbReference type="GO" id="GO:0016787">
    <property type="term" value="F:hydrolase activity"/>
    <property type="evidence" value="ECO:0007669"/>
    <property type="project" value="UniProtKB-KW"/>
</dbReference>
<name>A0AAE1H9V1_9NEOP</name>
<feature type="region of interest" description="Disordered" evidence="1">
    <location>
        <begin position="58"/>
        <end position="96"/>
    </location>
</feature>
<sequence>MLRFRTELCIDDGPDEGTQVDCDEVFQELLKDCVGKNRLSLIILPVTLEWKKVVPDSSSSRSALGQFSSSTSGSSASSSSSQPNSPGYVPPLQSFGNPSSCLTERWSPLPMRDISLALDPVLKLLGEPSNKQPRNIFKLKQDASKTAFKSITQHILLSVKYYRRCVAVHYAKSIFNFQVGLYKPIFAQSVNREVIGDGFDDFVLKVYNAISYGNSVDYGCVGYNPPSPVGETPEAQEDKRRPLLELAEDNSAEVNKLLRLTYASQRSEIIACKPLKKISTDFFPRWPHFKVAINLLQHAKVLMGKDILAIFSEQLNQKGKENFNVMEAIAAVEGTCNQTAKVKRAARGFKKKKTFEDLDNACGNDWTAIYLSTAAIPSVANYFNEDLSFMLQVIPSGASDNNILNASKKSNGDPFIVISGDSIFDESAYPYLVIQNVVIVKCVDFLQSLAVYIASFFIFGYWYTNEVKCIIEFIQRFLLNLNPERGSKVIKRFSGNAYAKVVKLSNELQTFTSPWALGIQ</sequence>
<accession>A0AAE1H9V1</accession>
<dbReference type="AlphaFoldDB" id="A0AAE1H9V1"/>
<gene>
    <name evidence="2" type="ORF">KUF71_006776</name>
</gene>
<feature type="compositionally biased region" description="Low complexity" evidence="1">
    <location>
        <begin position="68"/>
        <end position="81"/>
    </location>
</feature>
<dbReference type="PANTHER" id="PTHR31025:SF22">
    <property type="entry name" value="IP13529P"/>
    <property type="match status" value="1"/>
</dbReference>
<keyword evidence="2" id="KW-0378">Hydrolase</keyword>
<keyword evidence="3" id="KW-1185">Reference proteome</keyword>
<dbReference type="EMBL" id="JAHWGI010000689">
    <property type="protein sequence ID" value="KAK3917169.1"/>
    <property type="molecule type" value="Genomic_DNA"/>
</dbReference>
<reference evidence="2" key="1">
    <citation type="submission" date="2021-07" db="EMBL/GenBank/DDBJ databases">
        <authorList>
            <person name="Catto M.A."/>
            <person name="Jacobson A."/>
            <person name="Kennedy G."/>
            <person name="Labadie P."/>
            <person name="Hunt B.G."/>
            <person name="Srinivasan R."/>
        </authorList>
    </citation>
    <scope>NUCLEOTIDE SEQUENCE</scope>
    <source>
        <strain evidence="2">PL_HMW_Pooled</strain>
        <tissue evidence="2">Head</tissue>
    </source>
</reference>
<reference evidence="2" key="2">
    <citation type="journal article" date="2023" name="BMC Genomics">
        <title>Pest status, molecular evolution, and epigenetic factors derived from the genome assembly of Frankliniella fusca, a thysanopteran phytovirus vector.</title>
        <authorList>
            <person name="Catto M.A."/>
            <person name="Labadie P.E."/>
            <person name="Jacobson A.L."/>
            <person name="Kennedy G.G."/>
            <person name="Srinivasan R."/>
            <person name="Hunt B.G."/>
        </authorList>
    </citation>
    <scope>NUCLEOTIDE SEQUENCE</scope>
    <source>
        <strain evidence="2">PL_HMW_Pooled</strain>
    </source>
</reference>
<dbReference type="Proteomes" id="UP001219518">
    <property type="component" value="Unassembled WGS sequence"/>
</dbReference>
<proteinExistence type="predicted"/>
<organism evidence="2 3">
    <name type="scientific">Frankliniella fusca</name>
    <dbReference type="NCBI Taxonomy" id="407009"/>
    <lineage>
        <taxon>Eukaryota</taxon>
        <taxon>Metazoa</taxon>
        <taxon>Ecdysozoa</taxon>
        <taxon>Arthropoda</taxon>
        <taxon>Hexapoda</taxon>
        <taxon>Insecta</taxon>
        <taxon>Pterygota</taxon>
        <taxon>Neoptera</taxon>
        <taxon>Paraneoptera</taxon>
        <taxon>Thysanoptera</taxon>
        <taxon>Terebrantia</taxon>
        <taxon>Thripoidea</taxon>
        <taxon>Thripidae</taxon>
        <taxon>Frankliniella</taxon>
    </lineage>
</organism>